<name>A0A8E1WKS9_9HYPH</name>
<dbReference type="Pfam" id="PF14378">
    <property type="entry name" value="PAP2_3"/>
    <property type="match status" value="1"/>
</dbReference>
<dbReference type="AlphaFoldDB" id="A0A8E1WKS9"/>
<dbReference type="Proteomes" id="UP000532373">
    <property type="component" value="Unassembled WGS sequence"/>
</dbReference>
<evidence type="ECO:0000313" key="4">
    <source>
        <dbReference type="Proteomes" id="UP000532373"/>
    </source>
</evidence>
<dbReference type="EMBL" id="JACHGI010000029">
    <property type="protein sequence ID" value="MBB6470402.1"/>
    <property type="molecule type" value="Genomic_DNA"/>
</dbReference>
<feature type="transmembrane region" description="Helical" evidence="1">
    <location>
        <begin position="163"/>
        <end position="189"/>
    </location>
</feature>
<feature type="domain" description="Inositolphosphotransferase Aur1/Ipt1" evidence="2">
    <location>
        <begin position="140"/>
        <end position="340"/>
    </location>
</feature>
<evidence type="ECO:0000259" key="2">
    <source>
        <dbReference type="Pfam" id="PF14378"/>
    </source>
</evidence>
<feature type="transmembrane region" description="Helical" evidence="1">
    <location>
        <begin position="303"/>
        <end position="322"/>
    </location>
</feature>
<gene>
    <name evidence="3" type="ORF">HNQ96_006300</name>
</gene>
<dbReference type="GO" id="GO:0016020">
    <property type="term" value="C:membrane"/>
    <property type="evidence" value="ECO:0007669"/>
    <property type="project" value="UniProtKB-SubCell"/>
</dbReference>
<dbReference type="RefSeq" id="WP_184774568.1">
    <property type="nucleotide sequence ID" value="NZ_JACHGI010000029.1"/>
</dbReference>
<proteinExistence type="predicted"/>
<keyword evidence="1" id="KW-1133">Transmembrane helix</keyword>
<feature type="transmembrane region" description="Helical" evidence="1">
    <location>
        <begin position="201"/>
        <end position="221"/>
    </location>
</feature>
<feature type="transmembrane region" description="Helical" evidence="1">
    <location>
        <begin position="32"/>
        <end position="52"/>
    </location>
</feature>
<feature type="transmembrane region" description="Helical" evidence="1">
    <location>
        <begin position="104"/>
        <end position="124"/>
    </location>
</feature>
<keyword evidence="1" id="KW-0472">Membrane</keyword>
<reference evidence="3 4" key="1">
    <citation type="submission" date="2020-08" db="EMBL/GenBank/DDBJ databases">
        <title>Genomic Encyclopedia of Type Strains, Phase IV (KMG-IV): sequencing the most valuable type-strain genomes for metagenomic binning, comparative biology and taxonomic classification.</title>
        <authorList>
            <person name="Goeker M."/>
        </authorList>
    </citation>
    <scope>NUCLEOTIDE SEQUENCE [LARGE SCALE GENOMIC DNA]</scope>
    <source>
        <strain evidence="3 4">DSM 17454</strain>
    </source>
</reference>
<evidence type="ECO:0000256" key="1">
    <source>
        <dbReference type="SAM" id="Phobius"/>
    </source>
</evidence>
<feature type="transmembrane region" description="Helical" evidence="1">
    <location>
        <begin position="275"/>
        <end position="296"/>
    </location>
</feature>
<accession>A0A8E1WKS9</accession>
<feature type="transmembrane region" description="Helical" evidence="1">
    <location>
        <begin position="328"/>
        <end position="346"/>
    </location>
</feature>
<comment type="caution">
    <text evidence="3">The sequence shown here is derived from an EMBL/GenBank/DDBJ whole genome shotgun (WGS) entry which is preliminary data.</text>
</comment>
<keyword evidence="1" id="KW-0812">Transmembrane</keyword>
<organism evidence="3 4">
    <name type="scientific">Aminobacter carboxidus</name>
    <dbReference type="NCBI Taxonomy" id="376165"/>
    <lineage>
        <taxon>Bacteria</taxon>
        <taxon>Pseudomonadati</taxon>
        <taxon>Pseudomonadota</taxon>
        <taxon>Alphaproteobacteria</taxon>
        <taxon>Hyphomicrobiales</taxon>
        <taxon>Phyllobacteriaceae</taxon>
        <taxon>Aminobacter</taxon>
    </lineage>
</organism>
<feature type="transmembrane region" description="Helical" evidence="1">
    <location>
        <begin position="58"/>
        <end position="76"/>
    </location>
</feature>
<protein>
    <recommendedName>
        <fullName evidence="2">Inositolphosphotransferase Aur1/Ipt1 domain-containing protein</fullName>
    </recommendedName>
</protein>
<dbReference type="InterPro" id="IPR026841">
    <property type="entry name" value="Aur1/Ipt1"/>
</dbReference>
<evidence type="ECO:0000313" key="3">
    <source>
        <dbReference type="EMBL" id="MBB6470402.1"/>
    </source>
</evidence>
<sequence>MSNANTQHTAVSSAAGSIGLVLNELKLPAAVALLYFAAVWLYLGVGSGAMLLHLAKSIAGIFMFWLLAAAVLRFIYYVQVARPHRPIVTMFSEAKTVSRNLETIGRGIAMLLILSLVCGAFWIMKARLRDFASIGWDQRLTEIDRIIHLGKLPWEWLQPVAGYWPVTIILNANYQLWLLVMWMMALYFLFAEAARPIRKRYLLGFILTWIVCGSVLAKTFASAGPCYYGPLGIVPNPYAPLMNYLRAIHDDLVPLPALWTQDLLWQGYLGKTEPLGISAMPSLHNAVALLNVLAAWNLSRKLVWLLAVHALLVFVGSVHLGWHYAIDAYVGWAAVVVLWATAGMLVRAADAAQSDMIETDRRRHA</sequence>